<dbReference type="EMBL" id="CADCUO010000003">
    <property type="protein sequence ID" value="CAA9370908.1"/>
    <property type="molecule type" value="Genomic_DNA"/>
</dbReference>
<dbReference type="Gene3D" id="3.30.460.40">
    <property type="match status" value="1"/>
</dbReference>
<name>A0A6J4N280_9ACTN</name>
<protein>
    <recommendedName>
        <fullName evidence="2">Aminoglycoside nucleotidyltransferase</fullName>
    </recommendedName>
</protein>
<reference evidence="1" key="1">
    <citation type="submission" date="2020-02" db="EMBL/GenBank/DDBJ databases">
        <authorList>
            <person name="Meier V. D."/>
        </authorList>
    </citation>
    <scope>NUCLEOTIDE SEQUENCE</scope>
    <source>
        <strain evidence="1">AVDCRST_MAG75</strain>
    </source>
</reference>
<evidence type="ECO:0008006" key="2">
    <source>
        <dbReference type="Google" id="ProtNLM"/>
    </source>
</evidence>
<dbReference type="InterPro" id="IPR019646">
    <property type="entry name" value="Aminoglyc_AdlTrfase"/>
</dbReference>
<dbReference type="Pfam" id="PF10706">
    <property type="entry name" value="Aminoglyc_resit"/>
    <property type="match status" value="1"/>
</dbReference>
<sequence>MTSHTGMAAAEVHAVLDALAAAGCRAWVAGGWGVDALVGRQTRSHRDLDLALDARAEDAALAALADLGYLIESDWRPVRVEVAAPGRGWVDLHPVVFDDEGNGRQADVDGGYFCYPSACFVTGMIKGREVGCLSVEQQVAFHSGYPPRDIDHADLVQLRQLLDARAFD</sequence>
<proteinExistence type="predicted"/>
<accession>A0A6J4N280</accession>
<gene>
    <name evidence="1" type="ORF">AVDCRST_MAG75-47</name>
</gene>
<dbReference type="AlphaFoldDB" id="A0A6J4N280"/>
<organism evidence="1">
    <name type="scientific">uncultured Propionibacteriaceae bacterium</name>
    <dbReference type="NCBI Taxonomy" id="257457"/>
    <lineage>
        <taxon>Bacteria</taxon>
        <taxon>Bacillati</taxon>
        <taxon>Actinomycetota</taxon>
        <taxon>Actinomycetes</taxon>
        <taxon>Propionibacteriales</taxon>
        <taxon>Propionibacteriaceae</taxon>
        <taxon>environmental samples</taxon>
    </lineage>
</organism>
<evidence type="ECO:0000313" key="1">
    <source>
        <dbReference type="EMBL" id="CAA9370908.1"/>
    </source>
</evidence>